<dbReference type="Gene3D" id="3.40.30.10">
    <property type="entry name" value="Glutaredoxin"/>
    <property type="match status" value="1"/>
</dbReference>
<gene>
    <name evidence="8" type="ORF">AKJ57_06565</name>
</gene>
<dbReference type="AlphaFoldDB" id="A0A133U375"/>
<dbReference type="PIRSF" id="PIRSF000077">
    <property type="entry name" value="Thioredoxin"/>
    <property type="match status" value="1"/>
</dbReference>
<dbReference type="GO" id="GO:0015035">
    <property type="term" value="F:protein-disulfide reductase activity"/>
    <property type="evidence" value="ECO:0007669"/>
    <property type="project" value="InterPro"/>
</dbReference>
<organism evidence="8 9">
    <name type="scientific">candidate division MSBL1 archaeon SCGC-AAA259A05</name>
    <dbReference type="NCBI Taxonomy" id="1698259"/>
    <lineage>
        <taxon>Archaea</taxon>
        <taxon>Methanobacteriati</taxon>
        <taxon>Methanobacteriota</taxon>
        <taxon>candidate division MSBL1</taxon>
    </lineage>
</organism>
<evidence type="ECO:0000256" key="4">
    <source>
        <dbReference type="ARBA" id="ARBA00023284"/>
    </source>
</evidence>
<feature type="active site" description="Nucleophile" evidence="5">
    <location>
        <position position="44"/>
    </location>
</feature>
<evidence type="ECO:0000256" key="6">
    <source>
        <dbReference type="PIRSR" id="PIRSR000077-4"/>
    </source>
</evidence>
<dbReference type="InterPro" id="IPR036249">
    <property type="entry name" value="Thioredoxin-like_sf"/>
</dbReference>
<keyword evidence="4 6" id="KW-0676">Redox-active center</keyword>
<accession>A0A133U375</accession>
<feature type="domain" description="Thioredoxin" evidence="7">
    <location>
        <begin position="4"/>
        <end position="120"/>
    </location>
</feature>
<dbReference type="PROSITE" id="PS51352">
    <property type="entry name" value="THIOREDOXIN_2"/>
    <property type="match status" value="1"/>
</dbReference>
<dbReference type="SUPFAM" id="SSF52833">
    <property type="entry name" value="Thioredoxin-like"/>
    <property type="match status" value="1"/>
</dbReference>
<dbReference type="PANTHER" id="PTHR45663">
    <property type="entry name" value="GEO12009P1"/>
    <property type="match status" value="1"/>
</dbReference>
<dbReference type="Proteomes" id="UP000070163">
    <property type="component" value="Unassembled WGS sequence"/>
</dbReference>
<keyword evidence="3 6" id="KW-1015">Disulfide bond</keyword>
<dbReference type="PROSITE" id="PS00194">
    <property type="entry name" value="THIOREDOXIN_1"/>
    <property type="match status" value="1"/>
</dbReference>
<evidence type="ECO:0000256" key="1">
    <source>
        <dbReference type="ARBA" id="ARBA00022448"/>
    </source>
</evidence>
<feature type="site" description="Contributes to redox potential value" evidence="5">
    <location>
        <position position="46"/>
    </location>
</feature>
<proteinExistence type="predicted"/>
<feature type="disulfide bond" description="Redox-active" evidence="6">
    <location>
        <begin position="44"/>
        <end position="47"/>
    </location>
</feature>
<evidence type="ECO:0000256" key="5">
    <source>
        <dbReference type="PIRSR" id="PIRSR000077-1"/>
    </source>
</evidence>
<dbReference type="Pfam" id="PF00085">
    <property type="entry name" value="Thioredoxin"/>
    <property type="match status" value="1"/>
</dbReference>
<dbReference type="PANTHER" id="PTHR45663:SF11">
    <property type="entry name" value="GEO12009P1"/>
    <property type="match status" value="1"/>
</dbReference>
<keyword evidence="9" id="KW-1185">Reference proteome</keyword>
<dbReference type="GO" id="GO:0005737">
    <property type="term" value="C:cytoplasm"/>
    <property type="evidence" value="ECO:0007669"/>
    <property type="project" value="TreeGrafter"/>
</dbReference>
<dbReference type="EMBL" id="LHXJ01000138">
    <property type="protein sequence ID" value="KXA88637.1"/>
    <property type="molecule type" value="Genomic_DNA"/>
</dbReference>
<evidence type="ECO:0000259" key="7">
    <source>
        <dbReference type="PROSITE" id="PS51352"/>
    </source>
</evidence>
<comment type="caution">
    <text evidence="8">The sequence shown here is derived from an EMBL/GenBank/DDBJ whole genome shotgun (WGS) entry which is preliminary data.</text>
</comment>
<protein>
    <recommendedName>
        <fullName evidence="7">Thioredoxin domain-containing protein</fullName>
    </recommendedName>
</protein>
<dbReference type="InterPro" id="IPR017937">
    <property type="entry name" value="Thioredoxin_CS"/>
</dbReference>
<sequence length="120" mass="13443">MEEIMAKKKGPDFPSSPIKVTDGNFRDVIEKYPLVVVDCWAEWCLHCKVIGRIIEELAEDFSGEIVFGKLNIDQNPKTPGKFQVSGIPTLLIAKDGGIVDRIVGSAKKPQLEQKLRKYLD</sequence>
<evidence type="ECO:0000256" key="3">
    <source>
        <dbReference type="ARBA" id="ARBA00023157"/>
    </source>
</evidence>
<keyword evidence="1" id="KW-0813">Transport</keyword>
<dbReference type="CDD" id="cd02947">
    <property type="entry name" value="TRX_family"/>
    <property type="match status" value="1"/>
</dbReference>
<evidence type="ECO:0000313" key="9">
    <source>
        <dbReference type="Proteomes" id="UP000070163"/>
    </source>
</evidence>
<feature type="site" description="Deprotonates C-terminal active site Cys" evidence="5">
    <location>
        <position position="38"/>
    </location>
</feature>
<name>A0A133U375_9EURY</name>
<reference evidence="8 9" key="1">
    <citation type="journal article" date="2016" name="Sci. Rep.">
        <title>Metabolic traits of an uncultured archaeal lineage -MSBL1- from brine pools of the Red Sea.</title>
        <authorList>
            <person name="Mwirichia R."/>
            <person name="Alam I."/>
            <person name="Rashid M."/>
            <person name="Vinu M."/>
            <person name="Ba-Alawi W."/>
            <person name="Anthony Kamau A."/>
            <person name="Kamanda Ngugi D."/>
            <person name="Goker M."/>
            <person name="Klenk H.P."/>
            <person name="Bajic V."/>
            <person name="Stingl U."/>
        </authorList>
    </citation>
    <scope>NUCLEOTIDE SEQUENCE [LARGE SCALE GENOMIC DNA]</scope>
    <source>
        <strain evidence="8">SCGC-AAA259A05</strain>
    </source>
</reference>
<evidence type="ECO:0000313" key="8">
    <source>
        <dbReference type="EMBL" id="KXA88637.1"/>
    </source>
</evidence>
<dbReference type="InterPro" id="IPR013766">
    <property type="entry name" value="Thioredoxin_domain"/>
</dbReference>
<feature type="site" description="Contributes to redox potential value" evidence="5">
    <location>
        <position position="45"/>
    </location>
</feature>
<evidence type="ECO:0000256" key="2">
    <source>
        <dbReference type="ARBA" id="ARBA00022982"/>
    </source>
</evidence>
<dbReference type="InterPro" id="IPR005746">
    <property type="entry name" value="Thioredoxin"/>
</dbReference>
<keyword evidence="2" id="KW-0249">Electron transport</keyword>
<feature type="active site" description="Nucleophile" evidence="5">
    <location>
        <position position="47"/>
    </location>
</feature>